<dbReference type="InterPro" id="IPR050266">
    <property type="entry name" value="AB_hydrolase_sf"/>
</dbReference>
<keyword evidence="3" id="KW-1185">Reference proteome</keyword>
<dbReference type="GO" id="GO:0047372">
    <property type="term" value="F:monoacylglycerol lipase activity"/>
    <property type="evidence" value="ECO:0007669"/>
    <property type="project" value="TreeGrafter"/>
</dbReference>
<dbReference type="InterPro" id="IPR000073">
    <property type="entry name" value="AB_hydrolase_1"/>
</dbReference>
<dbReference type="Pfam" id="PF12697">
    <property type="entry name" value="Abhydrolase_6"/>
    <property type="match status" value="1"/>
</dbReference>
<feature type="domain" description="AB hydrolase-1" evidence="1">
    <location>
        <begin position="5"/>
        <end position="244"/>
    </location>
</feature>
<organism evidence="2 3">
    <name type="scientific">Nocardia pseudobrasiliensis</name>
    <dbReference type="NCBI Taxonomy" id="45979"/>
    <lineage>
        <taxon>Bacteria</taxon>
        <taxon>Bacillati</taxon>
        <taxon>Actinomycetota</taxon>
        <taxon>Actinomycetes</taxon>
        <taxon>Mycobacteriales</taxon>
        <taxon>Nocardiaceae</taxon>
        <taxon>Nocardia</taxon>
    </lineage>
</organism>
<accession>A0A370IAT8</accession>
<dbReference type="STRING" id="1210086.GCA_001613105_07304"/>
<dbReference type="GO" id="GO:0046464">
    <property type="term" value="P:acylglycerol catabolic process"/>
    <property type="evidence" value="ECO:0007669"/>
    <property type="project" value="TreeGrafter"/>
</dbReference>
<reference evidence="2 3" key="1">
    <citation type="submission" date="2018-07" db="EMBL/GenBank/DDBJ databases">
        <title>Genomic Encyclopedia of Type Strains, Phase IV (KMG-IV): sequencing the most valuable type-strain genomes for metagenomic binning, comparative biology and taxonomic classification.</title>
        <authorList>
            <person name="Goeker M."/>
        </authorList>
    </citation>
    <scope>NUCLEOTIDE SEQUENCE [LARGE SCALE GENOMIC DNA]</scope>
    <source>
        <strain evidence="2 3">DSM 44290</strain>
    </source>
</reference>
<evidence type="ECO:0000313" key="2">
    <source>
        <dbReference type="EMBL" id="RDI67827.1"/>
    </source>
</evidence>
<dbReference type="SUPFAM" id="SSF53474">
    <property type="entry name" value="alpha/beta-Hydrolases"/>
    <property type="match status" value="1"/>
</dbReference>
<dbReference type="AlphaFoldDB" id="A0A370IAT8"/>
<dbReference type="RefSeq" id="WP_082876528.1">
    <property type="nucleotide sequence ID" value="NZ_QQBC01000002.1"/>
</dbReference>
<dbReference type="EMBL" id="QQBC01000002">
    <property type="protein sequence ID" value="RDI67827.1"/>
    <property type="molecule type" value="Genomic_DNA"/>
</dbReference>
<dbReference type="PANTHER" id="PTHR43798">
    <property type="entry name" value="MONOACYLGLYCEROL LIPASE"/>
    <property type="match status" value="1"/>
</dbReference>
<evidence type="ECO:0000313" key="3">
    <source>
        <dbReference type="Proteomes" id="UP000254869"/>
    </source>
</evidence>
<gene>
    <name evidence="2" type="ORF">DFR76_102227</name>
</gene>
<dbReference type="GO" id="GO:0016020">
    <property type="term" value="C:membrane"/>
    <property type="evidence" value="ECO:0007669"/>
    <property type="project" value="TreeGrafter"/>
</dbReference>
<dbReference type="InterPro" id="IPR029058">
    <property type="entry name" value="AB_hydrolase_fold"/>
</dbReference>
<sequence length="263" mass="28638">MTAPLVLLHGLGMSARVWDGVVPALSRRHTIFAPTMLGHRGGTPAPRHPVDIDALAGDIERRMDERGWATAHLAGNSLGGWVAIELARRGRARSVCALSPAGFWNAQGPSRTTGTSIIRRLEIMVRLTRPVLPIALRSATIRRVAQREVLAHGDRLTPRHALALCDDLRHCAALHDILDTNEQNGPLDPLPCPITLAWAERDQLLPVSINAAIARERLPQARFEILTGAGHVPMYDTPRRVVRAITDTAARAEPVGSADREFG</sequence>
<evidence type="ECO:0000259" key="1">
    <source>
        <dbReference type="Pfam" id="PF12697"/>
    </source>
</evidence>
<dbReference type="Proteomes" id="UP000254869">
    <property type="component" value="Unassembled WGS sequence"/>
</dbReference>
<protein>
    <submittedName>
        <fullName evidence="2">Pimeloyl-ACP methyl ester carboxylesterase</fullName>
    </submittedName>
</protein>
<comment type="caution">
    <text evidence="2">The sequence shown here is derived from an EMBL/GenBank/DDBJ whole genome shotgun (WGS) entry which is preliminary data.</text>
</comment>
<name>A0A370IAT8_9NOCA</name>
<dbReference type="PANTHER" id="PTHR43798:SF5">
    <property type="entry name" value="MONOACYLGLYCEROL LIPASE ABHD6"/>
    <property type="match status" value="1"/>
</dbReference>
<proteinExistence type="predicted"/>
<dbReference type="Gene3D" id="3.40.50.1820">
    <property type="entry name" value="alpha/beta hydrolase"/>
    <property type="match status" value="1"/>
</dbReference>